<dbReference type="PROSITE" id="PS50969">
    <property type="entry name" value="FCP1"/>
    <property type="match status" value="1"/>
</dbReference>
<keyword evidence="1" id="KW-0813">Transport</keyword>
<dbReference type="GO" id="GO:0005744">
    <property type="term" value="C:TIM23 mitochondrial import inner membrane translocase complex"/>
    <property type="evidence" value="ECO:0007669"/>
    <property type="project" value="UniProtKB-UniRule"/>
</dbReference>
<dbReference type="HOGENOM" id="CLU_1180514_0_0_1"/>
<comment type="similarity">
    <text evidence="1">Belongs to the TIM50 family.</text>
</comment>
<evidence type="ECO:0000259" key="2">
    <source>
        <dbReference type="PROSITE" id="PS50969"/>
    </source>
</evidence>
<evidence type="ECO:0000256" key="1">
    <source>
        <dbReference type="RuleBase" id="RU365079"/>
    </source>
</evidence>
<accession>H8ZE56</accession>
<dbReference type="Proteomes" id="UP000005622">
    <property type="component" value="Unassembled WGS sequence"/>
</dbReference>
<dbReference type="PANTHER" id="PTHR12210">
    <property type="entry name" value="DULLARD PROTEIN PHOSPHATASE"/>
    <property type="match status" value="1"/>
</dbReference>
<dbReference type="InterPro" id="IPR023214">
    <property type="entry name" value="HAD_sf"/>
</dbReference>
<dbReference type="InterPro" id="IPR036412">
    <property type="entry name" value="HAD-like_sf"/>
</dbReference>
<dbReference type="Gene3D" id="3.40.50.1000">
    <property type="entry name" value="HAD superfamily/HAD-like"/>
    <property type="match status" value="1"/>
</dbReference>
<name>H8ZE56_NEMA1</name>
<feature type="domain" description="FCP1 homology" evidence="2">
    <location>
        <begin position="80"/>
        <end position="242"/>
    </location>
</feature>
<protein>
    <recommendedName>
        <fullName evidence="1">Mitochondrial import inner membrane translocase subunit TIM50</fullName>
    </recommendedName>
</protein>
<keyword evidence="1" id="KW-0811">Translocation</keyword>
<gene>
    <name evidence="3" type="ORF">NERG_01877</name>
</gene>
<keyword evidence="1" id="KW-0809">Transit peptide</keyword>
<sequence>MLRSILECTSPAKRIAMFMNFISKLKNANNMKDKSYERGSQAEGEAEKSTRWDILVSVHRVRKYIKSLSIWSFLNNYETNLAKKRYLVLGLEGIILCSSLNPPKRRVDHIVQYKINNKMCTHFVVFRPMLEEFLRMVSRWYTIILYTTKEKEFADGVASYLERKHPVFEKCLYRNDCDYADDRLLLDLDKVSTDLSSVVVLDYKFGQHTNTLPIKQFCGSPKDRNLLSSGLILDCLRFCSDVRSILELAHL</sequence>
<evidence type="ECO:0000313" key="3">
    <source>
        <dbReference type="EMBL" id="EHY65431.1"/>
    </source>
</evidence>
<dbReference type="GO" id="GO:0015031">
    <property type="term" value="P:protein transport"/>
    <property type="evidence" value="ECO:0007669"/>
    <property type="project" value="UniProtKB-KW"/>
</dbReference>
<comment type="function">
    <text evidence="1">Essential component of the TIM23 complex, a complex that mediates the translocation of transit peptide-containing proteins across the mitochondrial inner membrane.</text>
</comment>
<dbReference type="InterPro" id="IPR050365">
    <property type="entry name" value="TIM50"/>
</dbReference>
<dbReference type="STRING" id="944018.H8ZE56"/>
<comment type="subunit">
    <text evidence="1">Component of the TIM23 complex.</text>
</comment>
<dbReference type="AlphaFoldDB" id="H8ZE56"/>
<organism evidence="3">
    <name type="scientific">Nematocida ausubeli (strain ATCC PRA-371 / ERTm2)</name>
    <name type="common">Nematode killer fungus</name>
    <dbReference type="NCBI Taxonomy" id="1913371"/>
    <lineage>
        <taxon>Eukaryota</taxon>
        <taxon>Fungi</taxon>
        <taxon>Fungi incertae sedis</taxon>
        <taxon>Microsporidia</taxon>
        <taxon>Nematocida</taxon>
    </lineage>
</organism>
<dbReference type="Pfam" id="PF03031">
    <property type="entry name" value="NIF"/>
    <property type="match status" value="1"/>
</dbReference>
<dbReference type="SUPFAM" id="SSF56784">
    <property type="entry name" value="HAD-like"/>
    <property type="match status" value="1"/>
</dbReference>
<comment type="subcellular location">
    <subcellularLocation>
        <location evidence="1">Mitochondrion inner membrane</location>
        <topology evidence="1">Single-pass membrane protein</topology>
    </subcellularLocation>
</comment>
<proteinExistence type="inferred from homology"/>
<reference evidence="3" key="1">
    <citation type="submission" date="2011-03" db="EMBL/GenBank/DDBJ databases">
        <title>The Genome Sequence of Nematocida sp1 strain ERTm2.</title>
        <authorList>
            <consortium name="The Broad Institute Genome Sequencing Platform"/>
            <consortium name="The Broad Institute Genome Sequencing Center for Infectious Disease"/>
            <person name="Cuomo C."/>
            <person name="Troemel E."/>
            <person name="Young S.K."/>
            <person name="Zeng Q."/>
            <person name="Gargeya S."/>
            <person name="Fitzgerald M."/>
            <person name="Haas B."/>
            <person name="Abouelleil A."/>
            <person name="Alvarado L."/>
            <person name="Arachchi H.M."/>
            <person name="Berlin A."/>
            <person name="Brown A."/>
            <person name="Chapman S.B."/>
            <person name="Chen Z."/>
            <person name="Dunbar C."/>
            <person name="Freedman E."/>
            <person name="Gearin G."/>
            <person name="Gellesch M."/>
            <person name="Goldberg J."/>
            <person name="Griggs A."/>
            <person name="Gujja S."/>
            <person name="Heilman E.R."/>
            <person name="Heiman D."/>
            <person name="Howarth C."/>
            <person name="Larson L."/>
            <person name="Lui A."/>
            <person name="MacDonald P.J.P."/>
            <person name="Mehta T."/>
            <person name="Montmayeur A."/>
            <person name="Murphy C."/>
            <person name="Neiman D."/>
            <person name="Pearson M."/>
            <person name="Priest M."/>
            <person name="Roberts A."/>
            <person name="Saif S."/>
            <person name="Shea T."/>
            <person name="Shenoy N."/>
            <person name="Sisk P."/>
            <person name="Stolte C."/>
            <person name="Sykes S."/>
            <person name="White J."/>
            <person name="Yandava C."/>
            <person name="Wortman J."/>
            <person name="Nusbaum C."/>
            <person name="Birren B."/>
        </authorList>
    </citation>
    <scope>NUCLEOTIDE SEQUENCE</scope>
    <source>
        <strain evidence="3">ERTm2</strain>
    </source>
</reference>
<dbReference type="InterPro" id="IPR004274">
    <property type="entry name" value="FCP1_dom"/>
</dbReference>
<keyword evidence="1" id="KW-0653">Protein transport</keyword>
<dbReference type="EMBL" id="JH604636">
    <property type="protein sequence ID" value="EHY65431.1"/>
    <property type="molecule type" value="Genomic_DNA"/>
</dbReference>
<dbReference type="SMART" id="SM00577">
    <property type="entry name" value="CPDc"/>
    <property type="match status" value="1"/>
</dbReference>
<keyword evidence="1" id="KW-0496">Mitochondrion</keyword>